<evidence type="ECO:0000256" key="9">
    <source>
        <dbReference type="ARBA" id="ARBA00023033"/>
    </source>
</evidence>
<dbReference type="InterPro" id="IPR049892">
    <property type="entry name" value="AA9"/>
</dbReference>
<comment type="catalytic activity">
    <reaction evidence="14">
        <text>[(1-&gt;4)-beta-D-glucosyl]n+m + reduced acceptor + O2 = 4-dehydro-beta-D-glucosyl-[(1-&gt;4)-beta-D-glucosyl]n-1 + [(1-&gt;4)-beta-D-glucosyl]m + acceptor + H2O.</text>
        <dbReference type="EC" id="1.14.99.56"/>
    </reaction>
</comment>
<dbReference type="Gene3D" id="2.70.50.70">
    <property type="match status" value="1"/>
</dbReference>
<feature type="domain" description="Auxiliary Activity family 9 catalytic" evidence="16">
    <location>
        <begin position="4"/>
        <end position="128"/>
    </location>
</feature>
<dbReference type="PANTHER" id="PTHR33353">
    <property type="entry name" value="PUTATIVE (AFU_ORTHOLOGUE AFUA_1G12560)-RELATED"/>
    <property type="match status" value="1"/>
</dbReference>
<comment type="similarity">
    <text evidence="13">Belongs to the polysaccharide monooxygenase AA9 family.</text>
</comment>
<keyword evidence="5" id="KW-0732">Signal</keyword>
<proteinExistence type="inferred from homology"/>
<evidence type="ECO:0000256" key="8">
    <source>
        <dbReference type="ARBA" id="ARBA00023008"/>
    </source>
</evidence>
<evidence type="ECO:0000256" key="10">
    <source>
        <dbReference type="ARBA" id="ARBA00023157"/>
    </source>
</evidence>
<evidence type="ECO:0000256" key="7">
    <source>
        <dbReference type="ARBA" id="ARBA00023002"/>
    </source>
</evidence>
<organism evidence="17 18">
    <name type="scientific">Botryobasidium botryosum (strain FD-172 SS1)</name>
    <dbReference type="NCBI Taxonomy" id="930990"/>
    <lineage>
        <taxon>Eukaryota</taxon>
        <taxon>Fungi</taxon>
        <taxon>Dikarya</taxon>
        <taxon>Basidiomycota</taxon>
        <taxon>Agaricomycotina</taxon>
        <taxon>Agaricomycetes</taxon>
        <taxon>Cantharellales</taxon>
        <taxon>Botryobasidiaceae</taxon>
        <taxon>Botryobasidium</taxon>
    </lineage>
</organism>
<keyword evidence="4" id="KW-0479">Metal-binding</keyword>
<dbReference type="EMBL" id="KL198071">
    <property type="protein sequence ID" value="KDQ10136.1"/>
    <property type="molecule type" value="Genomic_DNA"/>
</dbReference>
<keyword evidence="3" id="KW-0964">Secreted</keyword>
<evidence type="ECO:0000256" key="3">
    <source>
        <dbReference type="ARBA" id="ARBA00022525"/>
    </source>
</evidence>
<evidence type="ECO:0000256" key="4">
    <source>
        <dbReference type="ARBA" id="ARBA00022723"/>
    </source>
</evidence>
<evidence type="ECO:0000256" key="14">
    <source>
        <dbReference type="ARBA" id="ARBA00045077"/>
    </source>
</evidence>
<keyword evidence="11" id="KW-0119">Carbohydrate metabolism</keyword>
<name>A0A067MEW5_BOTB1</name>
<keyword evidence="10" id="KW-1015">Disulfide bond</keyword>
<comment type="subcellular location">
    <subcellularLocation>
        <location evidence="2">Secreted</location>
    </subcellularLocation>
</comment>
<dbReference type="CDD" id="cd21175">
    <property type="entry name" value="LPMO_AA9"/>
    <property type="match status" value="1"/>
</dbReference>
<evidence type="ECO:0000256" key="2">
    <source>
        <dbReference type="ARBA" id="ARBA00004613"/>
    </source>
</evidence>
<dbReference type="EC" id="1.14.99.56" evidence="15"/>
<keyword evidence="6" id="KW-0136">Cellulose degradation</keyword>
<dbReference type="GO" id="GO:0005576">
    <property type="term" value="C:extracellular region"/>
    <property type="evidence" value="ECO:0007669"/>
    <property type="project" value="UniProtKB-SubCell"/>
</dbReference>
<evidence type="ECO:0000256" key="1">
    <source>
        <dbReference type="ARBA" id="ARBA00001973"/>
    </source>
</evidence>
<evidence type="ECO:0000256" key="6">
    <source>
        <dbReference type="ARBA" id="ARBA00023001"/>
    </source>
</evidence>
<evidence type="ECO:0000256" key="15">
    <source>
        <dbReference type="ARBA" id="ARBA00047174"/>
    </source>
</evidence>
<sequence>MTELVYLAKTSDAKTTSPSSLQWFKIYQDGLHSDGKWASDTVNANGGKYSFKIPSNIAAGQYLLRGETIGLHVASTYPVSQIHIEPCVQLNITGGGSANPTGVSFPGAYKGTDPGITLNIYYPVPTSYTFPGPAVYSG</sequence>
<dbReference type="InParanoid" id="A0A067MEW5"/>
<evidence type="ECO:0000256" key="12">
    <source>
        <dbReference type="ARBA" id="ARBA00023326"/>
    </source>
</evidence>
<dbReference type="AlphaFoldDB" id="A0A067MEW5"/>
<evidence type="ECO:0000313" key="17">
    <source>
        <dbReference type="EMBL" id="KDQ10136.1"/>
    </source>
</evidence>
<evidence type="ECO:0000256" key="5">
    <source>
        <dbReference type="ARBA" id="ARBA00022729"/>
    </source>
</evidence>
<keyword evidence="12" id="KW-0624">Polysaccharide degradation</keyword>
<dbReference type="HOGENOM" id="CLU_031730_4_4_1"/>
<protein>
    <recommendedName>
        <fullName evidence="15">lytic cellulose monooxygenase (C4-dehydrogenating)</fullName>
        <ecNumber evidence="15">1.14.99.56</ecNumber>
    </recommendedName>
</protein>
<dbReference type="GO" id="GO:0046872">
    <property type="term" value="F:metal ion binding"/>
    <property type="evidence" value="ECO:0007669"/>
    <property type="project" value="UniProtKB-KW"/>
</dbReference>
<keyword evidence="9" id="KW-0503">Monooxygenase</keyword>
<keyword evidence="7" id="KW-0560">Oxidoreductase</keyword>
<evidence type="ECO:0000259" key="16">
    <source>
        <dbReference type="Pfam" id="PF03443"/>
    </source>
</evidence>
<evidence type="ECO:0000256" key="11">
    <source>
        <dbReference type="ARBA" id="ARBA00023277"/>
    </source>
</evidence>
<dbReference type="PANTHER" id="PTHR33353:SF10">
    <property type="entry name" value="ENDO-BETA-1,4-GLUCANASE D"/>
    <property type="match status" value="1"/>
</dbReference>
<dbReference type="STRING" id="930990.A0A067MEW5"/>
<keyword evidence="18" id="KW-1185">Reference proteome</keyword>
<dbReference type="GO" id="GO:0030245">
    <property type="term" value="P:cellulose catabolic process"/>
    <property type="evidence" value="ECO:0007669"/>
    <property type="project" value="UniProtKB-KW"/>
</dbReference>
<keyword evidence="8" id="KW-0186">Copper</keyword>
<accession>A0A067MEW5</accession>
<dbReference type="OrthoDB" id="2525337at2759"/>
<reference evidence="18" key="1">
    <citation type="journal article" date="2014" name="Proc. Natl. Acad. Sci. U.S.A.">
        <title>Extensive sampling of basidiomycete genomes demonstrates inadequacy of the white-rot/brown-rot paradigm for wood decay fungi.</title>
        <authorList>
            <person name="Riley R."/>
            <person name="Salamov A.A."/>
            <person name="Brown D.W."/>
            <person name="Nagy L.G."/>
            <person name="Floudas D."/>
            <person name="Held B.W."/>
            <person name="Levasseur A."/>
            <person name="Lombard V."/>
            <person name="Morin E."/>
            <person name="Otillar R."/>
            <person name="Lindquist E.A."/>
            <person name="Sun H."/>
            <person name="LaButti K.M."/>
            <person name="Schmutz J."/>
            <person name="Jabbour D."/>
            <person name="Luo H."/>
            <person name="Baker S.E."/>
            <person name="Pisabarro A.G."/>
            <person name="Walton J.D."/>
            <person name="Blanchette R.A."/>
            <person name="Henrissat B."/>
            <person name="Martin F."/>
            <person name="Cullen D."/>
            <person name="Hibbett D.S."/>
            <person name="Grigoriev I.V."/>
        </authorList>
    </citation>
    <scope>NUCLEOTIDE SEQUENCE [LARGE SCALE GENOMIC DNA]</scope>
    <source>
        <strain evidence="18">FD-172 SS1</strain>
    </source>
</reference>
<evidence type="ECO:0000313" key="18">
    <source>
        <dbReference type="Proteomes" id="UP000027195"/>
    </source>
</evidence>
<dbReference type="InterPro" id="IPR005103">
    <property type="entry name" value="AA9_LPMO"/>
</dbReference>
<dbReference type="Proteomes" id="UP000027195">
    <property type="component" value="Unassembled WGS sequence"/>
</dbReference>
<evidence type="ECO:0000256" key="13">
    <source>
        <dbReference type="ARBA" id="ARBA00044502"/>
    </source>
</evidence>
<comment type="cofactor">
    <cofactor evidence="1">
        <name>Cu(2+)</name>
        <dbReference type="ChEBI" id="CHEBI:29036"/>
    </cofactor>
</comment>
<gene>
    <name evidence="17" type="ORF">BOTBODRAFT_116243</name>
</gene>
<dbReference type="Pfam" id="PF03443">
    <property type="entry name" value="AA9"/>
    <property type="match status" value="1"/>
</dbReference>
<dbReference type="GO" id="GO:0004497">
    <property type="term" value="F:monooxygenase activity"/>
    <property type="evidence" value="ECO:0007669"/>
    <property type="project" value="UniProtKB-KW"/>
</dbReference>
<keyword evidence="17" id="KW-0378">Hydrolase</keyword>
<dbReference type="GO" id="GO:0016787">
    <property type="term" value="F:hydrolase activity"/>
    <property type="evidence" value="ECO:0007669"/>
    <property type="project" value="UniProtKB-KW"/>
</dbReference>